<keyword evidence="4" id="KW-1185">Reference proteome</keyword>
<gene>
    <name evidence="3" type="ORF">F0L46_04555</name>
</gene>
<sequence length="294" mass="31318">MAGIDYEAEYNNRARVPEHPAIIEGWARDAAAYREAHPPRSFAYGDSERQAIDLFAGTGEEARPLVMFIHGGYWQGLHPAYFSHLARGLNARGIDVAVPGYDLAPTVHVGEIVDQMRAAAGRLWRETGRRVTVAGHSAGGHLAACLLATDWAAAGLPADLVPGAYAISGLFELRPLLTTSVNRALGLQPAEADRLSPLLWPAPAGRALDAVVGARESDEYLRQSRTIAERWATAGVATRFEALPGADHFTVIAPLADPGSAMTARVAELARWLPSPMGRGAGGEGVRRKTSGFG</sequence>
<organism evidence="3 4">
    <name type="scientific">Salinarimonas soli</name>
    <dbReference type="NCBI Taxonomy" id="1638099"/>
    <lineage>
        <taxon>Bacteria</taxon>
        <taxon>Pseudomonadati</taxon>
        <taxon>Pseudomonadota</taxon>
        <taxon>Alphaproteobacteria</taxon>
        <taxon>Hyphomicrobiales</taxon>
        <taxon>Salinarimonadaceae</taxon>
        <taxon>Salinarimonas</taxon>
    </lineage>
</organism>
<dbReference type="Pfam" id="PF07859">
    <property type="entry name" value="Abhydrolase_3"/>
    <property type="match status" value="1"/>
</dbReference>
<evidence type="ECO:0000313" key="3">
    <source>
        <dbReference type="EMBL" id="KAA2241269.1"/>
    </source>
</evidence>
<evidence type="ECO:0000259" key="2">
    <source>
        <dbReference type="Pfam" id="PF07859"/>
    </source>
</evidence>
<protein>
    <submittedName>
        <fullName evidence="3">Alpha/beta hydrolase</fullName>
    </submittedName>
</protein>
<feature type="domain" description="Alpha/beta hydrolase fold-3" evidence="2">
    <location>
        <begin position="66"/>
        <end position="248"/>
    </location>
</feature>
<dbReference type="OrthoDB" id="9771666at2"/>
<dbReference type="SUPFAM" id="SSF53474">
    <property type="entry name" value="alpha/beta-Hydrolases"/>
    <property type="match status" value="1"/>
</dbReference>
<dbReference type="PANTHER" id="PTHR48081">
    <property type="entry name" value="AB HYDROLASE SUPERFAMILY PROTEIN C4A8.06C"/>
    <property type="match status" value="1"/>
</dbReference>
<accession>A0A5B2VT19</accession>
<dbReference type="Gene3D" id="3.40.50.1820">
    <property type="entry name" value="alpha/beta hydrolase"/>
    <property type="match status" value="1"/>
</dbReference>
<proteinExistence type="predicted"/>
<reference evidence="3 4" key="1">
    <citation type="submission" date="2019-09" db="EMBL/GenBank/DDBJ databases">
        <title>Salinarimonas rosea gen. nov., sp. nov., a new member of the a-2 subgroup of the Proteobacteria.</title>
        <authorList>
            <person name="Liu J."/>
        </authorList>
    </citation>
    <scope>NUCLEOTIDE SEQUENCE [LARGE SCALE GENOMIC DNA]</scope>
    <source>
        <strain evidence="3 4">BN140002</strain>
    </source>
</reference>
<dbReference type="EMBL" id="VUOA01000008">
    <property type="protein sequence ID" value="KAA2241269.1"/>
    <property type="molecule type" value="Genomic_DNA"/>
</dbReference>
<comment type="caution">
    <text evidence="3">The sequence shown here is derived from an EMBL/GenBank/DDBJ whole genome shotgun (WGS) entry which is preliminary data.</text>
</comment>
<dbReference type="PANTHER" id="PTHR48081:SF33">
    <property type="entry name" value="KYNURENINE FORMAMIDASE"/>
    <property type="match status" value="1"/>
</dbReference>
<dbReference type="InterPro" id="IPR013094">
    <property type="entry name" value="AB_hydrolase_3"/>
</dbReference>
<dbReference type="RefSeq" id="WP_149815850.1">
    <property type="nucleotide sequence ID" value="NZ_VUOA01000008.1"/>
</dbReference>
<reference evidence="3 4" key="2">
    <citation type="submission" date="2019-09" db="EMBL/GenBank/DDBJ databases">
        <authorList>
            <person name="Jin C."/>
        </authorList>
    </citation>
    <scope>NUCLEOTIDE SEQUENCE [LARGE SCALE GENOMIC DNA]</scope>
    <source>
        <strain evidence="3 4">BN140002</strain>
    </source>
</reference>
<dbReference type="GO" id="GO:0016787">
    <property type="term" value="F:hydrolase activity"/>
    <property type="evidence" value="ECO:0007669"/>
    <property type="project" value="UniProtKB-KW"/>
</dbReference>
<evidence type="ECO:0000256" key="1">
    <source>
        <dbReference type="ARBA" id="ARBA00022801"/>
    </source>
</evidence>
<dbReference type="InterPro" id="IPR050300">
    <property type="entry name" value="GDXG_lipolytic_enzyme"/>
</dbReference>
<name>A0A5B2VT19_9HYPH</name>
<evidence type="ECO:0000313" key="4">
    <source>
        <dbReference type="Proteomes" id="UP000323142"/>
    </source>
</evidence>
<dbReference type="InterPro" id="IPR029058">
    <property type="entry name" value="AB_hydrolase_fold"/>
</dbReference>
<dbReference type="Proteomes" id="UP000323142">
    <property type="component" value="Unassembled WGS sequence"/>
</dbReference>
<dbReference type="AlphaFoldDB" id="A0A5B2VT19"/>
<keyword evidence="1 3" id="KW-0378">Hydrolase</keyword>